<dbReference type="KEGG" id="ral:Rumal_3030"/>
<evidence type="ECO:0000313" key="2">
    <source>
        <dbReference type="Proteomes" id="UP000006919"/>
    </source>
</evidence>
<dbReference type="Gene3D" id="3.40.190.10">
    <property type="entry name" value="Periplasmic binding protein-like II"/>
    <property type="match status" value="2"/>
</dbReference>
<dbReference type="HOGENOM" id="CLU_031285_5_0_9"/>
<evidence type="ECO:0000313" key="1">
    <source>
        <dbReference type="EMBL" id="ADU23495.1"/>
    </source>
</evidence>
<accession>E6UEA5</accession>
<dbReference type="EMBL" id="CP002403">
    <property type="protein sequence ID" value="ADU23495.1"/>
    <property type="molecule type" value="Genomic_DNA"/>
</dbReference>
<dbReference type="eggNOG" id="COG1653">
    <property type="taxonomic scope" value="Bacteria"/>
</dbReference>
<dbReference type="Pfam" id="PF13416">
    <property type="entry name" value="SBP_bac_8"/>
    <property type="match status" value="1"/>
</dbReference>
<dbReference type="STRING" id="697329.Rumal_3030"/>
<dbReference type="InterPro" id="IPR050490">
    <property type="entry name" value="Bact_solute-bd_prot1"/>
</dbReference>
<reference evidence="1 2" key="1">
    <citation type="journal article" date="2011" name="J. Bacteriol.">
        <title>Complete genome of the cellulolytic ruminal bacterium Ruminococcus albus 7.</title>
        <authorList>
            <person name="Suen G."/>
            <person name="Stevenson D.M."/>
            <person name="Bruce D.C."/>
            <person name="Chertkov O."/>
            <person name="Copeland A."/>
            <person name="Cheng J.F."/>
            <person name="Detter C."/>
            <person name="Detter J.C."/>
            <person name="Goodwin L.A."/>
            <person name="Han C.S."/>
            <person name="Hauser L.J."/>
            <person name="Ivanova N.N."/>
            <person name="Kyrpides N.C."/>
            <person name="Land M.L."/>
            <person name="Lapidus A."/>
            <person name="Lucas S."/>
            <person name="Ovchinnikova G."/>
            <person name="Pitluck S."/>
            <person name="Tapia R."/>
            <person name="Woyke T."/>
            <person name="Boyum J."/>
            <person name="Mead D."/>
            <person name="Weimer P.J."/>
        </authorList>
    </citation>
    <scope>NUCLEOTIDE SEQUENCE [LARGE SCALE GENOMIC DNA]</scope>
    <source>
        <strain evidence="2">ATCC 27210 / DSM 20455 / JCM 14654 / NCDO 2250 / 7</strain>
    </source>
</reference>
<dbReference type="AlphaFoldDB" id="E6UEA5"/>
<dbReference type="Proteomes" id="UP000006919">
    <property type="component" value="Chromosome"/>
</dbReference>
<name>E6UEA5_RUMA7</name>
<gene>
    <name evidence="1" type="ordered locus">Rumal_3030</name>
</gene>
<dbReference type="PANTHER" id="PTHR43649:SF12">
    <property type="entry name" value="DIACETYLCHITOBIOSE BINDING PROTEIN DASA"/>
    <property type="match status" value="1"/>
</dbReference>
<dbReference type="OrthoDB" id="9764112at2"/>
<organism evidence="1 2">
    <name type="scientific">Ruminococcus albus (strain ATCC 27210 / DSM 20455 / JCM 14654 / NCDO 2250 / 7)</name>
    <dbReference type="NCBI Taxonomy" id="697329"/>
    <lineage>
        <taxon>Bacteria</taxon>
        <taxon>Bacillati</taxon>
        <taxon>Bacillota</taxon>
        <taxon>Clostridia</taxon>
        <taxon>Eubacteriales</taxon>
        <taxon>Oscillospiraceae</taxon>
        <taxon>Ruminococcus</taxon>
    </lineage>
</organism>
<dbReference type="PANTHER" id="PTHR43649">
    <property type="entry name" value="ARABINOSE-BINDING PROTEIN-RELATED"/>
    <property type="match status" value="1"/>
</dbReference>
<protein>
    <submittedName>
        <fullName evidence="1">Extracellular solute-binding protein family 1</fullName>
    </submittedName>
</protein>
<dbReference type="RefSeq" id="WP_013499604.1">
    <property type="nucleotide sequence ID" value="NC_014833.1"/>
</dbReference>
<sequence length="418" mass="47211">MIKHILKRSAAVMTAAVMLVLCGCHEKTLKDNDEPVEITFSWWGTDERNEKTLNGLHIFTEQNGINVHPKYSEFTGYKSQMDVQMYSGTQADVMQLNYDWLYEYTGNGDEFYDLSELEDIDLSTYPEASLNCGMVDGKLEAVPYGFNAVTFLYNKTLLDSYGLEVPQTWDDLFAAASVMRTDNVYPISMNEKFYWLTACAYMEQTTGHKPFGTDGKPLLTQEDLAVMLEFSTRIIDEKVSKLGSEYDRRDFSMLRTAGTVSWTSDPGYFEDAAKNMKMEIAIGPYITADSYLSYGWYEKPTGLYAIRKDTAYPQAAGKLVNYLINSADMAANLEMTKGTPISSAASEALEARGLLKGIEYEANRQMMSEARLQTMCPTMENSSLIDIYMDSVYSIHYKGANINREAKLAMDKISKLNF</sequence>
<proteinExistence type="predicted"/>
<dbReference type="SUPFAM" id="SSF53850">
    <property type="entry name" value="Periplasmic binding protein-like II"/>
    <property type="match status" value="1"/>
</dbReference>
<dbReference type="PROSITE" id="PS51257">
    <property type="entry name" value="PROKAR_LIPOPROTEIN"/>
    <property type="match status" value="1"/>
</dbReference>
<dbReference type="InterPro" id="IPR006059">
    <property type="entry name" value="SBP"/>
</dbReference>